<evidence type="ECO:0000313" key="2">
    <source>
        <dbReference type="Proteomes" id="UP000712281"/>
    </source>
</evidence>
<accession>A0A8S9LKU9</accession>
<name>A0A8S9LKU9_BRACR</name>
<organism evidence="1 2">
    <name type="scientific">Brassica cretica</name>
    <name type="common">Mustard</name>
    <dbReference type="NCBI Taxonomy" id="69181"/>
    <lineage>
        <taxon>Eukaryota</taxon>
        <taxon>Viridiplantae</taxon>
        <taxon>Streptophyta</taxon>
        <taxon>Embryophyta</taxon>
        <taxon>Tracheophyta</taxon>
        <taxon>Spermatophyta</taxon>
        <taxon>Magnoliopsida</taxon>
        <taxon>eudicotyledons</taxon>
        <taxon>Gunneridae</taxon>
        <taxon>Pentapetalae</taxon>
        <taxon>rosids</taxon>
        <taxon>malvids</taxon>
        <taxon>Brassicales</taxon>
        <taxon>Brassicaceae</taxon>
        <taxon>Brassiceae</taxon>
        <taxon>Brassica</taxon>
    </lineage>
</organism>
<evidence type="ECO:0000313" key="1">
    <source>
        <dbReference type="EMBL" id="KAF2606627.1"/>
    </source>
</evidence>
<dbReference type="AlphaFoldDB" id="A0A8S9LKU9"/>
<sequence length="124" mass="13952">MHVLLKSGQCVSRDKFVEEMKKLRSTTQPCCYEKREELFQSPPGTPLGDHSRFWCGENEGEGSGIYRNGGLRLAGQVAHVHGRKGACVPLTKVPWQVTNILECSKLDHQVFTPLQVKFQLLEAQ</sequence>
<dbReference type="EMBL" id="QGKW02000276">
    <property type="protein sequence ID" value="KAF2606627.1"/>
    <property type="molecule type" value="Genomic_DNA"/>
</dbReference>
<gene>
    <name evidence="1" type="ORF">F2Q68_00044352</name>
</gene>
<comment type="caution">
    <text evidence="1">The sequence shown here is derived from an EMBL/GenBank/DDBJ whole genome shotgun (WGS) entry which is preliminary data.</text>
</comment>
<proteinExistence type="predicted"/>
<reference evidence="1" key="1">
    <citation type="submission" date="2019-12" db="EMBL/GenBank/DDBJ databases">
        <title>Genome sequencing and annotation of Brassica cretica.</title>
        <authorList>
            <person name="Studholme D.J."/>
            <person name="Sarris P.F."/>
        </authorList>
    </citation>
    <scope>NUCLEOTIDE SEQUENCE</scope>
    <source>
        <strain evidence="1">PFS-001/15</strain>
        <tissue evidence="1">Leaf</tissue>
    </source>
</reference>
<dbReference type="Proteomes" id="UP000712281">
    <property type="component" value="Unassembled WGS sequence"/>
</dbReference>
<protein>
    <submittedName>
        <fullName evidence="1">Uncharacterized protein</fullName>
    </submittedName>
</protein>